<evidence type="ECO:0000256" key="1">
    <source>
        <dbReference type="SAM" id="Phobius"/>
    </source>
</evidence>
<dbReference type="Proteomes" id="UP000030762">
    <property type="component" value="Unassembled WGS sequence"/>
</dbReference>
<dbReference type="OrthoDB" id="10364181at2759"/>
<sequence length="81" mass="9028">MASRHFRAVFIYLPPSSKMLDHDHLHFIATKIQEDPKFWLAVLAAIVVPLFIVALLAAKSLIDSIDADERKSKAAAAKKTQ</sequence>
<protein>
    <submittedName>
        <fullName evidence="2">Uncharacterized protein</fullName>
    </submittedName>
</protein>
<keyword evidence="1" id="KW-0472">Membrane</keyword>
<evidence type="ECO:0000313" key="2">
    <source>
        <dbReference type="EMBL" id="EQC37570.1"/>
    </source>
</evidence>
<evidence type="ECO:0000313" key="3">
    <source>
        <dbReference type="Proteomes" id="UP000030762"/>
    </source>
</evidence>
<keyword evidence="3" id="KW-1185">Reference proteome</keyword>
<dbReference type="EMBL" id="JH767144">
    <property type="protein sequence ID" value="EQC37570.1"/>
    <property type="molecule type" value="Genomic_DNA"/>
</dbReference>
<keyword evidence="1" id="KW-1133">Transmembrane helix</keyword>
<dbReference type="GeneID" id="19945894"/>
<keyword evidence="1" id="KW-0812">Transmembrane</keyword>
<name>T0QU94_SAPDV</name>
<reference evidence="2 3" key="1">
    <citation type="submission" date="2012-04" db="EMBL/GenBank/DDBJ databases">
        <title>The Genome Sequence of Saprolegnia declina VS20.</title>
        <authorList>
            <consortium name="The Broad Institute Genome Sequencing Platform"/>
            <person name="Russ C."/>
            <person name="Nusbaum C."/>
            <person name="Tyler B."/>
            <person name="van West P."/>
            <person name="Dieguez-Uribeondo J."/>
            <person name="de Bruijn I."/>
            <person name="Tripathy S."/>
            <person name="Jiang R."/>
            <person name="Young S.K."/>
            <person name="Zeng Q."/>
            <person name="Gargeya S."/>
            <person name="Fitzgerald M."/>
            <person name="Haas B."/>
            <person name="Abouelleil A."/>
            <person name="Alvarado L."/>
            <person name="Arachchi H.M."/>
            <person name="Berlin A."/>
            <person name="Chapman S.B."/>
            <person name="Goldberg J."/>
            <person name="Griggs A."/>
            <person name="Gujja S."/>
            <person name="Hansen M."/>
            <person name="Howarth C."/>
            <person name="Imamovic A."/>
            <person name="Larimer J."/>
            <person name="McCowen C."/>
            <person name="Montmayeur A."/>
            <person name="Murphy C."/>
            <person name="Neiman D."/>
            <person name="Pearson M."/>
            <person name="Priest M."/>
            <person name="Roberts A."/>
            <person name="Saif S."/>
            <person name="Shea T."/>
            <person name="Sisk P."/>
            <person name="Sykes S."/>
            <person name="Wortman J."/>
            <person name="Nusbaum C."/>
            <person name="Birren B."/>
        </authorList>
    </citation>
    <scope>NUCLEOTIDE SEQUENCE [LARGE SCALE GENOMIC DNA]</scope>
    <source>
        <strain evidence="2 3">VS20</strain>
    </source>
</reference>
<dbReference type="RefSeq" id="XP_008609090.1">
    <property type="nucleotide sequence ID" value="XM_008610868.1"/>
</dbReference>
<proteinExistence type="predicted"/>
<organism evidence="2 3">
    <name type="scientific">Saprolegnia diclina (strain VS20)</name>
    <dbReference type="NCBI Taxonomy" id="1156394"/>
    <lineage>
        <taxon>Eukaryota</taxon>
        <taxon>Sar</taxon>
        <taxon>Stramenopiles</taxon>
        <taxon>Oomycota</taxon>
        <taxon>Saprolegniomycetes</taxon>
        <taxon>Saprolegniales</taxon>
        <taxon>Saprolegniaceae</taxon>
        <taxon>Saprolegnia</taxon>
    </lineage>
</organism>
<accession>T0QU94</accession>
<dbReference type="VEuPathDB" id="FungiDB:SDRG_05167"/>
<dbReference type="InParanoid" id="T0QU94"/>
<dbReference type="OMA" id="HFIATKI"/>
<gene>
    <name evidence="2" type="ORF">SDRG_05167</name>
</gene>
<feature type="transmembrane region" description="Helical" evidence="1">
    <location>
        <begin position="38"/>
        <end position="62"/>
    </location>
</feature>
<dbReference type="AlphaFoldDB" id="T0QU94"/>